<reference evidence="6 7" key="1">
    <citation type="submission" date="2016-07" db="EMBL/GenBank/DDBJ databases">
        <title>Pervasive Adenine N6-methylation of Active Genes in Fungi.</title>
        <authorList>
            <consortium name="DOE Joint Genome Institute"/>
            <person name="Mondo S.J."/>
            <person name="Dannebaum R.O."/>
            <person name="Kuo R.C."/>
            <person name="Labutti K."/>
            <person name="Haridas S."/>
            <person name="Kuo A."/>
            <person name="Salamov A."/>
            <person name="Ahrendt S.R."/>
            <person name="Lipzen A."/>
            <person name="Sullivan W."/>
            <person name="Andreopoulos W.B."/>
            <person name="Clum A."/>
            <person name="Lindquist E."/>
            <person name="Daum C."/>
            <person name="Ramamoorthy G.K."/>
            <person name="Gryganskyi A."/>
            <person name="Culley D."/>
            <person name="Magnuson J.K."/>
            <person name="James T.Y."/>
            <person name="O'Malley M.A."/>
            <person name="Stajich J.E."/>
            <person name="Spatafora J.W."/>
            <person name="Visel A."/>
            <person name="Grigoriev I.V."/>
        </authorList>
    </citation>
    <scope>NUCLEOTIDE SEQUENCE [LARGE SCALE GENOMIC DNA]</scope>
    <source>
        <strain evidence="6 7">PL171</strain>
    </source>
</reference>
<dbReference type="PROSITE" id="PS50082">
    <property type="entry name" value="WD_REPEATS_2"/>
    <property type="match status" value="1"/>
</dbReference>
<dbReference type="SUPFAM" id="SSF50978">
    <property type="entry name" value="WD40 repeat-like"/>
    <property type="match status" value="1"/>
</dbReference>
<dbReference type="AlphaFoldDB" id="A0A1Y2HBA6"/>
<dbReference type="InterPro" id="IPR015943">
    <property type="entry name" value="WD40/YVTN_repeat-like_dom_sf"/>
</dbReference>
<name>A0A1Y2HBA6_9FUNG</name>
<dbReference type="Pfam" id="PF21032">
    <property type="entry name" value="PROPPIN"/>
    <property type="match status" value="1"/>
</dbReference>
<keyword evidence="7" id="KW-1185">Reference proteome</keyword>
<dbReference type="InterPro" id="IPR001680">
    <property type="entry name" value="WD40_rpt"/>
</dbReference>
<comment type="similarity">
    <text evidence="3">Belongs to the WD repeat PROPPIN family.</text>
</comment>
<feature type="region of interest" description="Disordered" evidence="5">
    <location>
        <begin position="283"/>
        <end position="337"/>
    </location>
</feature>
<dbReference type="Gene3D" id="2.130.10.10">
    <property type="entry name" value="YVTN repeat-like/Quinoprotein amine dehydrogenase"/>
    <property type="match status" value="1"/>
</dbReference>
<organism evidence="6 7">
    <name type="scientific">Catenaria anguillulae PL171</name>
    <dbReference type="NCBI Taxonomy" id="765915"/>
    <lineage>
        <taxon>Eukaryota</taxon>
        <taxon>Fungi</taxon>
        <taxon>Fungi incertae sedis</taxon>
        <taxon>Blastocladiomycota</taxon>
        <taxon>Blastocladiomycetes</taxon>
        <taxon>Blastocladiales</taxon>
        <taxon>Catenariaceae</taxon>
        <taxon>Catenaria</taxon>
    </lineage>
</organism>
<evidence type="ECO:0000256" key="3">
    <source>
        <dbReference type="ARBA" id="ARBA00025740"/>
    </source>
</evidence>
<dbReference type="InterPro" id="IPR048720">
    <property type="entry name" value="PROPPIN"/>
</dbReference>
<dbReference type="InterPro" id="IPR036322">
    <property type="entry name" value="WD40_repeat_dom_sf"/>
</dbReference>
<feature type="repeat" description="WD" evidence="4">
    <location>
        <begin position="201"/>
        <end position="243"/>
    </location>
</feature>
<sequence>MYQTPSASNLAPMAAATAPVDDSEFRLTVNQDCDCLCLAKGVRLAVFATLPNGSPRRKTCVSQSAPISSTAMLHKTNLLAFIAGAKRKRVKVYDDLKQRTIFDIDSAYPIARILLRRDSVIVLSTHALTVYALSPTNPSKLYELALTNITLVAASTSRAPRFIVATETQQRGHIQILDLTPTLSGQLPLGQPLPSHHVVLIKAHDSSVRALALSPTGALAATASDRGTLIRVWDTATGAMTRELRRGADPAQIHSLVFSADGSRLVVVSDKATVHVFHIGAPDTPISSASGGGNAGSSSTSSSSPATIPHATSSSTNSRRASAEYHQSGFVGSPPSTNTRSHLSFLTPLLPSYFNSEWSSSSCKIPLSDDPSRPPPVIPHLVAWLIGDSDKVMVASSDGRLWRFALDRRTAGVGGTGAGRKGPGGGAGSEGVLDGVWRVRWPEEQVGGMADELPVVEDL</sequence>
<comment type="caution">
    <text evidence="6">The sequence shown here is derived from an EMBL/GenBank/DDBJ whole genome shotgun (WGS) entry which is preliminary data.</text>
</comment>
<proteinExistence type="inferred from homology"/>
<dbReference type="GO" id="GO:0005737">
    <property type="term" value="C:cytoplasm"/>
    <property type="evidence" value="ECO:0007669"/>
    <property type="project" value="UniProtKB-ARBA"/>
</dbReference>
<evidence type="ECO:0000313" key="6">
    <source>
        <dbReference type="EMBL" id="ORZ31868.1"/>
    </source>
</evidence>
<evidence type="ECO:0000256" key="1">
    <source>
        <dbReference type="ARBA" id="ARBA00022574"/>
    </source>
</evidence>
<dbReference type="STRING" id="765915.A0A1Y2HBA6"/>
<evidence type="ECO:0000313" key="7">
    <source>
        <dbReference type="Proteomes" id="UP000193411"/>
    </source>
</evidence>
<keyword evidence="1 4" id="KW-0853">WD repeat</keyword>
<evidence type="ECO:0000256" key="4">
    <source>
        <dbReference type="PROSITE-ProRule" id="PRU00221"/>
    </source>
</evidence>
<evidence type="ECO:0000256" key="2">
    <source>
        <dbReference type="ARBA" id="ARBA00022737"/>
    </source>
</evidence>
<protein>
    <submittedName>
        <fullName evidence="6">WD40-repeat-containing domain protein</fullName>
    </submittedName>
</protein>
<gene>
    <name evidence="6" type="ORF">BCR44DRAFT_1441506</name>
</gene>
<dbReference type="Proteomes" id="UP000193411">
    <property type="component" value="Unassembled WGS sequence"/>
</dbReference>
<dbReference type="OrthoDB" id="1667587at2759"/>
<dbReference type="SMART" id="SM00320">
    <property type="entry name" value="WD40"/>
    <property type="match status" value="2"/>
</dbReference>
<accession>A0A1Y2HBA6</accession>
<dbReference type="EMBL" id="MCFL01000054">
    <property type="protein sequence ID" value="ORZ31868.1"/>
    <property type="molecule type" value="Genomic_DNA"/>
</dbReference>
<feature type="compositionally biased region" description="Low complexity" evidence="5">
    <location>
        <begin position="296"/>
        <end position="320"/>
    </location>
</feature>
<keyword evidence="2" id="KW-0677">Repeat</keyword>
<dbReference type="PANTHER" id="PTHR11227">
    <property type="entry name" value="WD-REPEAT PROTEIN INTERACTING WITH PHOSPHOINOSIDES WIPI -RELATED"/>
    <property type="match status" value="1"/>
</dbReference>
<evidence type="ECO:0000256" key="5">
    <source>
        <dbReference type="SAM" id="MobiDB-lite"/>
    </source>
</evidence>